<dbReference type="InterPro" id="IPR007492">
    <property type="entry name" value="LytTR_DNA-bd_dom"/>
</dbReference>
<reference evidence="4 5" key="1">
    <citation type="submission" date="2019-09" db="EMBL/GenBank/DDBJ databases">
        <authorList>
            <person name="Cao W.R."/>
        </authorList>
    </citation>
    <scope>NUCLEOTIDE SEQUENCE [LARGE SCALE GENOMIC DNA]</scope>
    <source>
        <strain evidence="5">a4</strain>
    </source>
</reference>
<evidence type="ECO:0000259" key="3">
    <source>
        <dbReference type="PROSITE" id="PS50930"/>
    </source>
</evidence>
<gene>
    <name evidence="4" type="ORF">F7018_08065</name>
</gene>
<evidence type="ECO:0000313" key="5">
    <source>
        <dbReference type="Proteomes" id="UP000467305"/>
    </source>
</evidence>
<dbReference type="RefSeq" id="WP_150899534.1">
    <property type="nucleotide sequence ID" value="NZ_WAAU01000012.1"/>
</dbReference>
<dbReference type="Gene3D" id="2.40.50.1020">
    <property type="entry name" value="LytTr DNA-binding domain"/>
    <property type="match status" value="1"/>
</dbReference>
<evidence type="ECO:0000256" key="1">
    <source>
        <dbReference type="PROSITE-ProRule" id="PRU00169"/>
    </source>
</evidence>
<dbReference type="PROSITE" id="PS50930">
    <property type="entry name" value="HTH_LYTTR"/>
    <property type="match status" value="1"/>
</dbReference>
<dbReference type="AlphaFoldDB" id="A0A7J5ALX9"/>
<dbReference type="SMART" id="SM00448">
    <property type="entry name" value="REC"/>
    <property type="match status" value="1"/>
</dbReference>
<dbReference type="Proteomes" id="UP000467305">
    <property type="component" value="Unassembled WGS sequence"/>
</dbReference>
<dbReference type="GO" id="GO:0000156">
    <property type="term" value="F:phosphorelay response regulator activity"/>
    <property type="evidence" value="ECO:0007669"/>
    <property type="project" value="InterPro"/>
</dbReference>
<dbReference type="Pfam" id="PF00072">
    <property type="entry name" value="Response_reg"/>
    <property type="match status" value="1"/>
</dbReference>
<evidence type="ECO:0000259" key="2">
    <source>
        <dbReference type="PROSITE" id="PS50110"/>
    </source>
</evidence>
<dbReference type="InterPro" id="IPR011006">
    <property type="entry name" value="CheY-like_superfamily"/>
</dbReference>
<proteinExistence type="predicted"/>
<feature type="domain" description="HTH LytTR-type" evidence="3">
    <location>
        <begin position="136"/>
        <end position="204"/>
    </location>
</feature>
<organism evidence="4 5">
    <name type="scientific">Tenacibaculum aiptasiae</name>
    <dbReference type="NCBI Taxonomy" id="426481"/>
    <lineage>
        <taxon>Bacteria</taxon>
        <taxon>Pseudomonadati</taxon>
        <taxon>Bacteroidota</taxon>
        <taxon>Flavobacteriia</taxon>
        <taxon>Flavobacteriales</taxon>
        <taxon>Flavobacteriaceae</taxon>
        <taxon>Tenacibaculum</taxon>
    </lineage>
</organism>
<dbReference type="SMART" id="SM00850">
    <property type="entry name" value="LytTR"/>
    <property type="match status" value="1"/>
</dbReference>
<dbReference type="PANTHER" id="PTHR37299:SF1">
    <property type="entry name" value="STAGE 0 SPORULATION PROTEIN A HOMOLOG"/>
    <property type="match status" value="1"/>
</dbReference>
<dbReference type="PROSITE" id="PS50110">
    <property type="entry name" value="RESPONSE_REGULATORY"/>
    <property type="match status" value="1"/>
</dbReference>
<dbReference type="InterPro" id="IPR046947">
    <property type="entry name" value="LytR-like"/>
</dbReference>
<dbReference type="OrthoDB" id="2168082at2"/>
<evidence type="ECO:0000313" key="4">
    <source>
        <dbReference type="EMBL" id="KAB1158565.1"/>
    </source>
</evidence>
<dbReference type="EMBL" id="WAAU01000012">
    <property type="protein sequence ID" value="KAB1158565.1"/>
    <property type="molecule type" value="Genomic_DNA"/>
</dbReference>
<sequence>MVFNCVIIDDEQPARRLLENYCTKIKGMQVVGSYKSPLEALDTLNENRIDILFLDIQMPDISGIDFIKLLKPNHTKVIFTTAYRDYALEGFELNAIDYLLKPIEFHRFVRAVEKVKELYQKREVLETNAQTTDETLLIRSGKKQYRVPIAEILYIKSESEYVKYVTQNHGKLLVHGALKDVLNDLSPTTFYRIHRSYIVNLAHITYVEGSRVHINGELFPISETYKLDFLKVWK</sequence>
<accession>A0A7J5ALX9</accession>
<name>A0A7J5ALX9_9FLAO</name>
<comment type="caution">
    <text evidence="4">The sequence shown here is derived from an EMBL/GenBank/DDBJ whole genome shotgun (WGS) entry which is preliminary data.</text>
</comment>
<dbReference type="PANTHER" id="PTHR37299">
    <property type="entry name" value="TRANSCRIPTIONAL REGULATOR-RELATED"/>
    <property type="match status" value="1"/>
</dbReference>
<dbReference type="Gene3D" id="3.40.50.2300">
    <property type="match status" value="1"/>
</dbReference>
<protein>
    <submittedName>
        <fullName evidence="4">Response regulator transcription factor</fullName>
    </submittedName>
</protein>
<dbReference type="InterPro" id="IPR001789">
    <property type="entry name" value="Sig_transdc_resp-reg_receiver"/>
</dbReference>
<dbReference type="GO" id="GO:0003677">
    <property type="term" value="F:DNA binding"/>
    <property type="evidence" value="ECO:0007669"/>
    <property type="project" value="InterPro"/>
</dbReference>
<keyword evidence="5" id="KW-1185">Reference proteome</keyword>
<dbReference type="SUPFAM" id="SSF52172">
    <property type="entry name" value="CheY-like"/>
    <property type="match status" value="1"/>
</dbReference>
<feature type="modified residue" description="4-aspartylphosphate" evidence="1">
    <location>
        <position position="55"/>
    </location>
</feature>
<dbReference type="Pfam" id="PF04397">
    <property type="entry name" value="LytTR"/>
    <property type="match status" value="1"/>
</dbReference>
<feature type="domain" description="Response regulatory" evidence="2">
    <location>
        <begin position="4"/>
        <end position="116"/>
    </location>
</feature>
<dbReference type="FunFam" id="3.40.50.2300:FF:000051">
    <property type="entry name" value="Two-component response regulator yehT"/>
    <property type="match status" value="1"/>
</dbReference>
<keyword evidence="1" id="KW-0597">Phosphoprotein</keyword>